<dbReference type="EMBL" id="JAZGZP010000012">
    <property type="protein sequence ID" value="MFK7001141.1"/>
    <property type="molecule type" value="Genomic_DNA"/>
</dbReference>
<comment type="caution">
    <text evidence="2">The sequence shown here is derived from an EMBL/GenBank/DDBJ whole genome shotgun (WGS) entry which is preliminary data.</text>
</comment>
<feature type="transmembrane region" description="Helical" evidence="1">
    <location>
        <begin position="34"/>
        <end position="62"/>
    </location>
</feature>
<name>A0ABW8P9Z4_9FLAO</name>
<proteinExistence type="predicted"/>
<reference evidence="2 3" key="1">
    <citation type="submission" date="2024-02" db="EMBL/GenBank/DDBJ databases">
        <title>Comparative Genomic Analysis of Flavobacterium Species Causing Columnaris Disease of Freshwater Fish in Thailand: Insights into Virulence and Resistance Mechanisms.</title>
        <authorList>
            <person name="Nguyen D."/>
            <person name="Chokmangmeepisarn P."/>
            <person name="Khianchaikhan K."/>
            <person name="Morishita M."/>
            <person name="Bunnoy A."/>
            <person name="Rodkhum C."/>
        </authorList>
    </citation>
    <scope>NUCLEOTIDE SEQUENCE [LARGE SCALE GENOMIC DNA]</scope>
    <source>
        <strain evidence="2 3">CNRT2201</strain>
    </source>
</reference>
<keyword evidence="1" id="KW-1133">Transmembrane helix</keyword>
<evidence type="ECO:0000313" key="2">
    <source>
        <dbReference type="EMBL" id="MFK7001141.1"/>
    </source>
</evidence>
<gene>
    <name evidence="2" type="ORF">V3I07_09560</name>
</gene>
<organism evidence="2 3">
    <name type="scientific">Flavobacterium oreochromis</name>
    <dbReference type="NCBI Taxonomy" id="2906078"/>
    <lineage>
        <taxon>Bacteria</taxon>
        <taxon>Pseudomonadati</taxon>
        <taxon>Bacteroidota</taxon>
        <taxon>Flavobacteriia</taxon>
        <taxon>Flavobacteriales</taxon>
        <taxon>Flavobacteriaceae</taxon>
        <taxon>Flavobacterium</taxon>
    </lineage>
</organism>
<protein>
    <submittedName>
        <fullName evidence="2">Uncharacterized protein</fullName>
    </submittedName>
</protein>
<dbReference type="RefSeq" id="WP_123902171.1">
    <property type="nucleotide sequence ID" value="NZ_CP067377.1"/>
</dbReference>
<dbReference type="Proteomes" id="UP001621706">
    <property type="component" value="Unassembled WGS sequence"/>
</dbReference>
<keyword evidence="1" id="KW-0472">Membrane</keyword>
<keyword evidence="3" id="KW-1185">Reference proteome</keyword>
<sequence length="69" mass="8126">MITLNPIELFMFVTKLLNFRITIEMAGIPKVLVAVIQLMLILILDEAFIELRITLFLIYIFINPQKRFD</sequence>
<accession>A0ABW8P9Z4</accession>
<evidence type="ECO:0000313" key="3">
    <source>
        <dbReference type="Proteomes" id="UP001621706"/>
    </source>
</evidence>
<keyword evidence="1" id="KW-0812">Transmembrane</keyword>
<evidence type="ECO:0000256" key="1">
    <source>
        <dbReference type="SAM" id="Phobius"/>
    </source>
</evidence>